<gene>
    <name evidence="1" type="ORF">K4L44_04340</name>
</gene>
<organism evidence="1 2">
    <name type="scientific">Halosquirtibacter laminarini</name>
    <dbReference type="NCBI Taxonomy" id="3374600"/>
    <lineage>
        <taxon>Bacteria</taxon>
        <taxon>Pseudomonadati</taxon>
        <taxon>Bacteroidota</taxon>
        <taxon>Bacteroidia</taxon>
        <taxon>Marinilabiliales</taxon>
        <taxon>Prolixibacteraceae</taxon>
        <taxon>Halosquirtibacter</taxon>
    </lineage>
</organism>
<protein>
    <submittedName>
        <fullName evidence="1">Efflux RND transporter periplasmic adaptor subunit</fullName>
    </submittedName>
</protein>
<dbReference type="Proteomes" id="UP000826212">
    <property type="component" value="Chromosome"/>
</dbReference>
<evidence type="ECO:0000313" key="1">
    <source>
        <dbReference type="EMBL" id="QZE15064.1"/>
    </source>
</evidence>
<evidence type="ECO:0000313" key="2">
    <source>
        <dbReference type="Proteomes" id="UP000826212"/>
    </source>
</evidence>
<sequence length="358" mass="40501">MKKLVNIILVLVIASIIGFIIWKNSNYKKNAKTIDTEQPFVTTIEEKRFIPGNLYPQTEIDIKSQISGTLENVFVKIGDKVKIGDDIAQIKLIPDPSSLEKAKSNLNSAKINYENNKKVYQRNKDLFEKAVIPEIEFERYTRALDLSKEQFKSAQNQLTLILEGTVRDSDVSNIIKATATGTIIDLPLKEGSSVIERNNFNNGTTIATVADIDTFIFRGKVNECDMKYLCKGMNLSLNFTAYKNQVRNASLYKVSAKGIEEQGIMKYFIEAKFSLVDDSLVIRSGYSANAEIVLHKQVDILAIKEKYLQFQNDTAYVTVIKPEGKEEKRFLTTGLSDGINIEIKKGLKENEKFLRNEI</sequence>
<proteinExistence type="predicted"/>
<reference evidence="1" key="1">
    <citation type="submission" date="2021-08" db="EMBL/GenBank/DDBJ databases">
        <title>Novel anaerobic bacterium isolated from sea squirt in East Sea, Republic of Korea.</title>
        <authorList>
            <person name="Nguyen T.H."/>
            <person name="Li Z."/>
            <person name="Lee Y.-J."/>
            <person name="Ko J."/>
            <person name="Kim S.-G."/>
        </authorList>
    </citation>
    <scope>NUCLEOTIDE SEQUENCE</scope>
    <source>
        <strain evidence="1">KCTC 25031</strain>
    </source>
</reference>
<dbReference type="EMBL" id="CP081303">
    <property type="protein sequence ID" value="QZE15064.1"/>
    <property type="molecule type" value="Genomic_DNA"/>
</dbReference>
<accession>A0AC61NPL6</accession>
<name>A0AC61NPL6_9BACT</name>
<keyword evidence="2" id="KW-1185">Reference proteome</keyword>